<evidence type="ECO:0000313" key="2">
    <source>
        <dbReference type="Proteomes" id="UP001160148"/>
    </source>
</evidence>
<evidence type="ECO:0008006" key="3">
    <source>
        <dbReference type="Google" id="ProtNLM"/>
    </source>
</evidence>
<reference evidence="1 2" key="1">
    <citation type="submission" date="2023-01" db="EMBL/GenBank/DDBJ databases">
        <authorList>
            <person name="Whitehead M."/>
        </authorList>
    </citation>
    <scope>NUCLEOTIDE SEQUENCE [LARGE SCALE GENOMIC DNA]</scope>
</reference>
<sequence>MIDTGSPVSLLKEKLSPVESIPYMLPGIKGTELIILNQAFVDIYRPDTSDPINVKLNIVPDNTINYDCFLGGNFLSHPRIIFTINNGDFGIEIKRNDIITCPYNTTTD</sequence>
<gene>
    <name evidence="1" type="ORF">MEUPH1_LOCUS5300</name>
</gene>
<dbReference type="EMBL" id="CARXXK010000001">
    <property type="protein sequence ID" value="CAI6348645.1"/>
    <property type="molecule type" value="Genomic_DNA"/>
</dbReference>
<accession>A0AAV0VYF8</accession>
<proteinExistence type="predicted"/>
<protein>
    <recommendedName>
        <fullName evidence="3">Peptidase A2 domain-containing protein</fullName>
    </recommendedName>
</protein>
<evidence type="ECO:0000313" key="1">
    <source>
        <dbReference type="EMBL" id="CAI6348645.1"/>
    </source>
</evidence>
<comment type="caution">
    <text evidence="1">The sequence shown here is derived from an EMBL/GenBank/DDBJ whole genome shotgun (WGS) entry which is preliminary data.</text>
</comment>
<dbReference type="Proteomes" id="UP001160148">
    <property type="component" value="Unassembled WGS sequence"/>
</dbReference>
<keyword evidence="2" id="KW-1185">Reference proteome</keyword>
<name>A0AAV0VYF8_9HEMI</name>
<dbReference type="AlphaFoldDB" id="A0AAV0VYF8"/>
<organism evidence="1 2">
    <name type="scientific">Macrosiphum euphorbiae</name>
    <name type="common">potato aphid</name>
    <dbReference type="NCBI Taxonomy" id="13131"/>
    <lineage>
        <taxon>Eukaryota</taxon>
        <taxon>Metazoa</taxon>
        <taxon>Ecdysozoa</taxon>
        <taxon>Arthropoda</taxon>
        <taxon>Hexapoda</taxon>
        <taxon>Insecta</taxon>
        <taxon>Pterygota</taxon>
        <taxon>Neoptera</taxon>
        <taxon>Paraneoptera</taxon>
        <taxon>Hemiptera</taxon>
        <taxon>Sternorrhyncha</taxon>
        <taxon>Aphidomorpha</taxon>
        <taxon>Aphidoidea</taxon>
        <taxon>Aphididae</taxon>
        <taxon>Macrosiphini</taxon>
        <taxon>Macrosiphum</taxon>
    </lineage>
</organism>